<keyword evidence="10" id="KW-0436">Ligase</keyword>
<evidence type="ECO:0000256" key="3">
    <source>
        <dbReference type="ARBA" id="ARBA00022679"/>
    </source>
</evidence>
<evidence type="ECO:0000256" key="1">
    <source>
        <dbReference type="ARBA" id="ARBA00001286"/>
    </source>
</evidence>
<name>A0ABT5KVX7_9BURK</name>
<keyword evidence="4" id="KW-0227">DNA damage</keyword>
<dbReference type="SMART" id="SM00342">
    <property type="entry name" value="HTH_ARAC"/>
    <property type="match status" value="1"/>
</dbReference>
<gene>
    <name evidence="10" type="ORF">PRZ01_15505</name>
</gene>
<accession>A0ABT5KVX7</accession>
<dbReference type="CDD" id="cd06445">
    <property type="entry name" value="ATase"/>
    <property type="match status" value="1"/>
</dbReference>
<dbReference type="InterPro" id="IPR018060">
    <property type="entry name" value="HTH_AraC"/>
</dbReference>
<keyword evidence="6" id="KW-0804">Transcription</keyword>
<comment type="catalytic activity">
    <reaction evidence="8">
        <text>a 6-O-methyl-2'-deoxyguanosine in DNA + L-cysteinyl-[protein] = S-methyl-L-cysteinyl-[protein] + a 2'-deoxyguanosine in DNA</text>
        <dbReference type="Rhea" id="RHEA:24000"/>
        <dbReference type="Rhea" id="RHEA-COMP:10131"/>
        <dbReference type="Rhea" id="RHEA-COMP:10132"/>
        <dbReference type="Rhea" id="RHEA-COMP:11367"/>
        <dbReference type="Rhea" id="RHEA-COMP:11368"/>
        <dbReference type="ChEBI" id="CHEBI:29950"/>
        <dbReference type="ChEBI" id="CHEBI:82612"/>
        <dbReference type="ChEBI" id="CHEBI:85445"/>
        <dbReference type="ChEBI" id="CHEBI:85448"/>
        <dbReference type="EC" id="2.1.1.63"/>
    </reaction>
</comment>
<dbReference type="RefSeq" id="WP_273597707.1">
    <property type="nucleotide sequence ID" value="NZ_JAQQXS010000014.1"/>
</dbReference>
<keyword evidence="5" id="KW-0805">Transcription regulation</keyword>
<keyword evidence="2 10" id="KW-0489">Methyltransferase</keyword>
<proteinExistence type="predicted"/>
<evidence type="ECO:0000256" key="4">
    <source>
        <dbReference type="ARBA" id="ARBA00022763"/>
    </source>
</evidence>
<dbReference type="GO" id="GO:0032259">
    <property type="term" value="P:methylation"/>
    <property type="evidence" value="ECO:0007669"/>
    <property type="project" value="UniProtKB-KW"/>
</dbReference>
<dbReference type="PANTHER" id="PTHR10815:SF5">
    <property type="entry name" value="METHYLATED-DNA--PROTEIN-CYSTEINE METHYLTRANSFERASE"/>
    <property type="match status" value="1"/>
</dbReference>
<evidence type="ECO:0000256" key="2">
    <source>
        <dbReference type="ARBA" id="ARBA00022603"/>
    </source>
</evidence>
<dbReference type="EC" id="2.1.1.63" evidence="10"/>
<comment type="catalytic activity">
    <reaction evidence="1">
        <text>a 4-O-methyl-thymidine in DNA + L-cysteinyl-[protein] = a thymidine in DNA + S-methyl-L-cysteinyl-[protein]</text>
        <dbReference type="Rhea" id="RHEA:53428"/>
        <dbReference type="Rhea" id="RHEA-COMP:10131"/>
        <dbReference type="Rhea" id="RHEA-COMP:10132"/>
        <dbReference type="Rhea" id="RHEA-COMP:13555"/>
        <dbReference type="Rhea" id="RHEA-COMP:13556"/>
        <dbReference type="ChEBI" id="CHEBI:29950"/>
        <dbReference type="ChEBI" id="CHEBI:82612"/>
        <dbReference type="ChEBI" id="CHEBI:137386"/>
        <dbReference type="ChEBI" id="CHEBI:137387"/>
        <dbReference type="EC" id="2.1.1.63"/>
    </reaction>
</comment>
<dbReference type="Pfam" id="PF12833">
    <property type="entry name" value="HTH_18"/>
    <property type="match status" value="1"/>
</dbReference>
<dbReference type="Gene3D" id="3.30.160.70">
    <property type="entry name" value="Methylated DNA-protein cysteine methyltransferase domain"/>
    <property type="match status" value="1"/>
</dbReference>
<dbReference type="InterPro" id="IPR036217">
    <property type="entry name" value="MethylDNA_cys_MeTrfase_DNAb"/>
</dbReference>
<keyword evidence="3 10" id="KW-0808">Transferase</keyword>
<dbReference type="PROSITE" id="PS00374">
    <property type="entry name" value="MGMT"/>
    <property type="match status" value="1"/>
</dbReference>
<dbReference type="Gene3D" id="1.10.10.10">
    <property type="entry name" value="Winged helix-like DNA-binding domain superfamily/Winged helix DNA-binding domain"/>
    <property type="match status" value="1"/>
</dbReference>
<dbReference type="PROSITE" id="PS01124">
    <property type="entry name" value="HTH_ARAC_FAMILY_2"/>
    <property type="match status" value="1"/>
</dbReference>
<organism evidence="10 11">
    <name type="scientific">Roseateles koreensis</name>
    <dbReference type="NCBI Taxonomy" id="2987526"/>
    <lineage>
        <taxon>Bacteria</taxon>
        <taxon>Pseudomonadati</taxon>
        <taxon>Pseudomonadota</taxon>
        <taxon>Betaproteobacteria</taxon>
        <taxon>Burkholderiales</taxon>
        <taxon>Sphaerotilaceae</taxon>
        <taxon>Roseateles</taxon>
    </lineage>
</organism>
<evidence type="ECO:0000256" key="5">
    <source>
        <dbReference type="ARBA" id="ARBA00023015"/>
    </source>
</evidence>
<dbReference type="GO" id="GO:0016874">
    <property type="term" value="F:ligase activity"/>
    <property type="evidence" value="ECO:0007669"/>
    <property type="project" value="UniProtKB-KW"/>
</dbReference>
<dbReference type="SUPFAM" id="SSF46689">
    <property type="entry name" value="Homeodomain-like"/>
    <property type="match status" value="1"/>
</dbReference>
<dbReference type="EMBL" id="JAQQXS010000014">
    <property type="protein sequence ID" value="MDC8786595.1"/>
    <property type="molecule type" value="Genomic_DNA"/>
</dbReference>
<evidence type="ECO:0000313" key="10">
    <source>
        <dbReference type="EMBL" id="MDC8786595.1"/>
    </source>
</evidence>
<dbReference type="Proteomes" id="UP001219862">
    <property type="component" value="Unassembled WGS sequence"/>
</dbReference>
<evidence type="ECO:0000256" key="6">
    <source>
        <dbReference type="ARBA" id="ARBA00023163"/>
    </source>
</evidence>
<keyword evidence="7" id="KW-0234">DNA repair</keyword>
<dbReference type="Pfam" id="PF01035">
    <property type="entry name" value="DNA_binding_1"/>
    <property type="match status" value="1"/>
</dbReference>
<evidence type="ECO:0000256" key="8">
    <source>
        <dbReference type="ARBA" id="ARBA00049348"/>
    </source>
</evidence>
<dbReference type="InterPro" id="IPR014048">
    <property type="entry name" value="MethylDNA_cys_MeTrfase_DNA-bd"/>
</dbReference>
<dbReference type="NCBIfam" id="TIGR00589">
    <property type="entry name" value="ogt"/>
    <property type="match status" value="1"/>
</dbReference>
<keyword evidence="11" id="KW-1185">Reference proteome</keyword>
<protein>
    <submittedName>
        <fullName evidence="10">Methylated-DNA--[protein]-cysteine S-methyltransferase</fullName>
        <ecNumber evidence="10">2.1.1.63</ecNumber>
    </submittedName>
</protein>
<evidence type="ECO:0000256" key="7">
    <source>
        <dbReference type="ARBA" id="ARBA00023204"/>
    </source>
</evidence>
<dbReference type="SUPFAM" id="SSF46767">
    <property type="entry name" value="Methylated DNA-protein cysteine methyltransferase, C-terminal domain"/>
    <property type="match status" value="1"/>
</dbReference>
<evidence type="ECO:0000259" key="9">
    <source>
        <dbReference type="PROSITE" id="PS01124"/>
    </source>
</evidence>
<dbReference type="PANTHER" id="PTHR10815">
    <property type="entry name" value="METHYLATED-DNA--PROTEIN-CYSTEINE METHYLTRANSFERASE"/>
    <property type="match status" value="1"/>
</dbReference>
<dbReference type="GO" id="GO:0003908">
    <property type="term" value="F:methylated-DNA-[protein]-cysteine S-methyltransferase activity"/>
    <property type="evidence" value="ECO:0007669"/>
    <property type="project" value="UniProtKB-EC"/>
</dbReference>
<dbReference type="Gene3D" id="1.10.10.60">
    <property type="entry name" value="Homeodomain-like"/>
    <property type="match status" value="1"/>
</dbReference>
<dbReference type="InterPro" id="IPR036388">
    <property type="entry name" value="WH-like_DNA-bd_sf"/>
</dbReference>
<dbReference type="InterPro" id="IPR009057">
    <property type="entry name" value="Homeodomain-like_sf"/>
</dbReference>
<evidence type="ECO:0000313" key="11">
    <source>
        <dbReference type="Proteomes" id="UP001219862"/>
    </source>
</evidence>
<feature type="domain" description="HTH araC/xylS-type" evidence="9">
    <location>
        <begin position="10"/>
        <end position="109"/>
    </location>
</feature>
<comment type="caution">
    <text evidence="10">The sequence shown here is derived from an EMBL/GenBank/DDBJ whole genome shotgun (WGS) entry which is preliminary data.</text>
</comment>
<reference evidence="10 11" key="1">
    <citation type="submission" date="2022-10" db="EMBL/GenBank/DDBJ databases">
        <title>paucibacter sp. hw8 Genome sequencing.</title>
        <authorList>
            <person name="Park S."/>
        </authorList>
    </citation>
    <scope>NUCLEOTIDE SEQUENCE [LARGE SCALE GENOMIC DNA]</scope>
    <source>
        <strain evidence="11">hw8</strain>
    </source>
</reference>
<sequence>MNTSNSKGYQTVRQAIEAITRTGTPLSLEQLAQAAGQSPAHFQRSFVSLAGVSPKEFAQSLSLSRAKARLQDAGSVLDAALEAGLSGPSRLHDLFLNLEGLTPGEFKRAGAGLQIGWSVIDSPLGPVWLAATERSKDLRVLRAAFLGQGREQDELHAAQAELPEAQWQRDDATLSRIGAELQRRLSGGAPQQRLGLMMNGTPLRLKVWQALMQLPEGQLLSYGQLAQQVGAPQAVRAVASCVAVNPIAYLVPCHRVIRASAQLGEYRWGPETKRALIGLELARHPGPR</sequence>
<dbReference type="InterPro" id="IPR001497">
    <property type="entry name" value="MethylDNA_cys_MeTrfase_AS"/>
</dbReference>